<sequence>MGRSCHGDETWEEQNQIQEQEDEEALSFCDLPLKETQPPLNLNETPIRSSAAVQSEDFDFNHCPPPLPQPMCAADEVFFQGHILPLCHSFSSENSHNNPFFPRNSSTRSESSDMLRFRNGSTSSSSSRSHYSRSSSISNNSISIPTNSKPRPHNNVFHSHPSPTPQIRSHSTSGRRSRSSSRWDFFRLGLLRTPGMELHDLKTRTNSSSAAAATPAAHTTAGSFLGVVSCKKSVDTVAAAGKKKRSENGKEKEKEKEKERETRVSHRRTFEWVKQLSHASSGDEQ</sequence>
<proteinExistence type="predicted"/>
<dbReference type="KEGG" id="cmax:111483795"/>
<evidence type="ECO:0000256" key="1">
    <source>
        <dbReference type="SAM" id="MobiDB-lite"/>
    </source>
</evidence>
<dbReference type="PANTHER" id="PTHR33922">
    <property type="entry name" value="OS01G0888066 PROTEIN-RELATED"/>
    <property type="match status" value="1"/>
</dbReference>
<protein>
    <submittedName>
        <fullName evidence="3">Probable membrane-associated kinase regulator 1</fullName>
    </submittedName>
</protein>
<organism evidence="2 3">
    <name type="scientific">Cucurbita maxima</name>
    <name type="common">Pumpkin</name>
    <name type="synonym">Winter squash</name>
    <dbReference type="NCBI Taxonomy" id="3661"/>
    <lineage>
        <taxon>Eukaryota</taxon>
        <taxon>Viridiplantae</taxon>
        <taxon>Streptophyta</taxon>
        <taxon>Embryophyta</taxon>
        <taxon>Tracheophyta</taxon>
        <taxon>Spermatophyta</taxon>
        <taxon>Magnoliopsida</taxon>
        <taxon>eudicotyledons</taxon>
        <taxon>Gunneridae</taxon>
        <taxon>Pentapetalae</taxon>
        <taxon>rosids</taxon>
        <taxon>fabids</taxon>
        <taxon>Cucurbitales</taxon>
        <taxon>Cucurbitaceae</taxon>
        <taxon>Cucurbiteae</taxon>
        <taxon>Cucurbita</taxon>
    </lineage>
</organism>
<dbReference type="PANTHER" id="PTHR33922:SF2">
    <property type="entry name" value="OS07G0589600 PROTEIN"/>
    <property type="match status" value="1"/>
</dbReference>
<dbReference type="GeneID" id="111483795"/>
<feature type="region of interest" description="Disordered" evidence="1">
    <location>
        <begin position="95"/>
        <end position="178"/>
    </location>
</feature>
<feature type="compositionally biased region" description="Polar residues" evidence="1">
    <location>
        <begin position="95"/>
        <end position="109"/>
    </location>
</feature>
<dbReference type="RefSeq" id="XP_022985880.1">
    <property type="nucleotide sequence ID" value="XM_023130112.1"/>
</dbReference>
<feature type="compositionally biased region" description="Basic and acidic residues" evidence="1">
    <location>
        <begin position="246"/>
        <end position="271"/>
    </location>
</feature>
<name>A0A6J1JCH9_CUCMA</name>
<evidence type="ECO:0000313" key="2">
    <source>
        <dbReference type="Proteomes" id="UP000504608"/>
    </source>
</evidence>
<keyword evidence="3" id="KW-0808">Transferase</keyword>
<dbReference type="GO" id="GO:0016301">
    <property type="term" value="F:kinase activity"/>
    <property type="evidence" value="ECO:0007669"/>
    <property type="project" value="UniProtKB-KW"/>
</dbReference>
<dbReference type="OrthoDB" id="778913at2759"/>
<evidence type="ECO:0000313" key="3">
    <source>
        <dbReference type="RefSeq" id="XP_022985880.1"/>
    </source>
</evidence>
<reference evidence="3" key="1">
    <citation type="submission" date="2025-08" db="UniProtKB">
        <authorList>
            <consortium name="RefSeq"/>
        </authorList>
    </citation>
    <scope>IDENTIFICATION</scope>
    <source>
        <tissue evidence="3">Young leaves</tissue>
    </source>
</reference>
<accession>A0A6J1JCH9</accession>
<gene>
    <name evidence="3" type="primary">LOC111483795</name>
</gene>
<feature type="region of interest" description="Disordered" evidence="1">
    <location>
        <begin position="1"/>
        <end position="44"/>
    </location>
</feature>
<keyword evidence="3" id="KW-0418">Kinase</keyword>
<dbReference type="Proteomes" id="UP000504608">
    <property type="component" value="Unplaced"/>
</dbReference>
<dbReference type="AlphaFoldDB" id="A0A6J1JCH9"/>
<keyword evidence="2" id="KW-1185">Reference proteome</keyword>
<feature type="compositionally biased region" description="Low complexity" evidence="1">
    <location>
        <begin position="121"/>
        <end position="148"/>
    </location>
</feature>
<feature type="region of interest" description="Disordered" evidence="1">
    <location>
        <begin position="238"/>
        <end position="285"/>
    </location>
</feature>